<reference evidence="2" key="1">
    <citation type="submission" date="2021-12" db="EMBL/GenBank/DDBJ databases">
        <authorList>
            <person name="Zaccaron A."/>
            <person name="Stergiopoulos I."/>
        </authorList>
    </citation>
    <scope>NUCLEOTIDE SEQUENCE</scope>
    <source>
        <strain evidence="2">Race5_Kim</strain>
    </source>
</reference>
<dbReference type="Proteomes" id="UP000756132">
    <property type="component" value="Chromosome 11"/>
</dbReference>
<name>A0A9Q8UVG6_PASFU</name>
<dbReference type="AlphaFoldDB" id="A0A9Q8UVG6"/>
<feature type="compositionally biased region" description="Polar residues" evidence="1">
    <location>
        <begin position="1"/>
        <end position="13"/>
    </location>
</feature>
<dbReference type="EMBL" id="CP090173">
    <property type="protein sequence ID" value="UJO23966.1"/>
    <property type="molecule type" value="Genomic_DNA"/>
</dbReference>
<proteinExistence type="predicted"/>
<sequence length="82" mass="8784">MPPQQQEVSTYQQGLPGFDGGARGAQQPSAPVTLPPLQYVLGYQQGAQSLDAGQMEDRPPQPAMPQQQESQIIGYGIDAGRM</sequence>
<dbReference type="KEGG" id="ffu:CLAFUR5_12750"/>
<reference evidence="2" key="2">
    <citation type="journal article" date="2022" name="Microb. Genom.">
        <title>A chromosome-scale genome assembly of the tomato pathogen Cladosporium fulvum reveals a compartmentalized genome architecture and the presence of a dispensable chromosome.</title>
        <authorList>
            <person name="Zaccaron A.Z."/>
            <person name="Chen L.H."/>
            <person name="Samaras A."/>
            <person name="Stergiopoulos I."/>
        </authorList>
    </citation>
    <scope>NUCLEOTIDE SEQUENCE</scope>
    <source>
        <strain evidence="2">Race5_Kim</strain>
    </source>
</reference>
<feature type="region of interest" description="Disordered" evidence="1">
    <location>
        <begin position="48"/>
        <end position="82"/>
    </location>
</feature>
<evidence type="ECO:0000256" key="1">
    <source>
        <dbReference type="SAM" id="MobiDB-lite"/>
    </source>
</evidence>
<evidence type="ECO:0000313" key="3">
    <source>
        <dbReference type="Proteomes" id="UP000756132"/>
    </source>
</evidence>
<protein>
    <submittedName>
        <fullName evidence="2">Uncharacterized protein</fullName>
    </submittedName>
</protein>
<organism evidence="2 3">
    <name type="scientific">Passalora fulva</name>
    <name type="common">Tomato leaf mold</name>
    <name type="synonym">Cladosporium fulvum</name>
    <dbReference type="NCBI Taxonomy" id="5499"/>
    <lineage>
        <taxon>Eukaryota</taxon>
        <taxon>Fungi</taxon>
        <taxon>Dikarya</taxon>
        <taxon>Ascomycota</taxon>
        <taxon>Pezizomycotina</taxon>
        <taxon>Dothideomycetes</taxon>
        <taxon>Dothideomycetidae</taxon>
        <taxon>Mycosphaerellales</taxon>
        <taxon>Mycosphaerellaceae</taxon>
        <taxon>Fulvia</taxon>
    </lineage>
</organism>
<feature type="region of interest" description="Disordered" evidence="1">
    <location>
        <begin position="1"/>
        <end position="33"/>
    </location>
</feature>
<gene>
    <name evidence="2" type="ORF">CLAFUR5_12750</name>
</gene>
<evidence type="ECO:0000313" key="2">
    <source>
        <dbReference type="EMBL" id="UJO23966.1"/>
    </source>
</evidence>
<accession>A0A9Q8UVG6</accession>
<dbReference type="RefSeq" id="XP_047768332.1">
    <property type="nucleotide sequence ID" value="XM_047911898.1"/>
</dbReference>
<dbReference type="GeneID" id="71992628"/>
<keyword evidence="3" id="KW-1185">Reference proteome</keyword>